<evidence type="ECO:0000313" key="2">
    <source>
        <dbReference type="Proteomes" id="UP000886885"/>
    </source>
</evidence>
<dbReference type="PANTHER" id="PTHR47583:SF1">
    <property type="entry name" value="ADENINE NUCLEOTIDE ALPHA HYDROLASES-LIKE SUPERFAMILY PROTEIN"/>
    <property type="match status" value="1"/>
</dbReference>
<dbReference type="PANTHER" id="PTHR47583">
    <property type="entry name" value="ADENINE NUCLEOTIDE ALPHA HYDROLASES-LIKE SUPERFAMILY PROTEIN"/>
    <property type="match status" value="1"/>
</dbReference>
<accession>A0A8X8A4S3</accession>
<protein>
    <recommendedName>
        <fullName evidence="3">UspA domain-containing protein</fullName>
    </recommendedName>
</protein>
<keyword evidence="2" id="KW-1185">Reference proteome</keyword>
<reference evidence="1" key="1">
    <citation type="journal article" date="2020" name="bioRxiv">
        <title>Hybrid origin of Populus tomentosa Carr. identified through genome sequencing and phylogenomic analysis.</title>
        <authorList>
            <person name="An X."/>
            <person name="Gao K."/>
            <person name="Chen Z."/>
            <person name="Li J."/>
            <person name="Yang X."/>
            <person name="Yang X."/>
            <person name="Zhou J."/>
            <person name="Guo T."/>
            <person name="Zhao T."/>
            <person name="Huang S."/>
            <person name="Miao D."/>
            <person name="Khan W.U."/>
            <person name="Rao P."/>
            <person name="Ye M."/>
            <person name="Lei B."/>
            <person name="Liao W."/>
            <person name="Wang J."/>
            <person name="Ji L."/>
            <person name="Li Y."/>
            <person name="Guo B."/>
            <person name="Mustafa N.S."/>
            <person name="Li S."/>
            <person name="Yun Q."/>
            <person name="Keller S.R."/>
            <person name="Mao J."/>
            <person name="Zhang R."/>
            <person name="Strauss S.H."/>
        </authorList>
    </citation>
    <scope>NUCLEOTIDE SEQUENCE</scope>
    <source>
        <strain evidence="1">GM15</strain>
        <tissue evidence="1">Leaf</tissue>
    </source>
</reference>
<dbReference type="AlphaFoldDB" id="A0A8X8A4S3"/>
<organism evidence="1 2">
    <name type="scientific">Populus tomentosa</name>
    <name type="common">Chinese white poplar</name>
    <dbReference type="NCBI Taxonomy" id="118781"/>
    <lineage>
        <taxon>Eukaryota</taxon>
        <taxon>Viridiplantae</taxon>
        <taxon>Streptophyta</taxon>
        <taxon>Embryophyta</taxon>
        <taxon>Tracheophyta</taxon>
        <taxon>Spermatophyta</taxon>
        <taxon>Magnoliopsida</taxon>
        <taxon>eudicotyledons</taxon>
        <taxon>Gunneridae</taxon>
        <taxon>Pentapetalae</taxon>
        <taxon>rosids</taxon>
        <taxon>fabids</taxon>
        <taxon>Malpighiales</taxon>
        <taxon>Salicaceae</taxon>
        <taxon>Saliceae</taxon>
        <taxon>Populus</taxon>
    </lineage>
</organism>
<evidence type="ECO:0000313" key="1">
    <source>
        <dbReference type="EMBL" id="KAG6777858.1"/>
    </source>
</evidence>
<comment type="caution">
    <text evidence="1">The sequence shown here is derived from an EMBL/GenBank/DDBJ whole genome shotgun (WGS) entry which is preliminary data.</text>
</comment>
<proteinExistence type="predicted"/>
<gene>
    <name evidence="1" type="ORF">POTOM_017697</name>
</gene>
<dbReference type="Proteomes" id="UP000886885">
    <property type="component" value="Chromosome 4D"/>
</dbReference>
<sequence length="161" mass="18201">MNSKIFAMREKHTLKALETLEEDEEYNWKEVTLPSFIPVVPKPELDRETGERRRGRDIVVAIDHGPNSKHAFDWALIHLCRLADTIHLVHAILDMKNVLVYDTTEGLLEKLAVEALQVAMQNLYRLCTTSVLQGSVGEYCLHNCKVPVIIVPGKAESAPLM</sequence>
<evidence type="ECO:0008006" key="3">
    <source>
        <dbReference type="Google" id="ProtNLM"/>
    </source>
</evidence>
<name>A0A8X8A4S3_POPTO</name>
<dbReference type="OrthoDB" id="843225at2759"/>
<dbReference type="EMBL" id="JAAWWB010000008">
    <property type="protein sequence ID" value="KAG6777858.1"/>
    <property type="molecule type" value="Genomic_DNA"/>
</dbReference>